<keyword evidence="1" id="KW-0812">Transmembrane</keyword>
<gene>
    <name evidence="3" type="ORF">F443_03343</name>
</gene>
<feature type="transmembrane region" description="Helical" evidence="1">
    <location>
        <begin position="174"/>
        <end position="195"/>
    </location>
</feature>
<accession>V9FQM3</accession>
<evidence type="ECO:0000313" key="4">
    <source>
        <dbReference type="Proteomes" id="UP000018721"/>
    </source>
</evidence>
<dbReference type="InterPro" id="IPR058256">
    <property type="entry name" value="WLGC"/>
</dbReference>
<dbReference type="Pfam" id="PF26605">
    <property type="entry name" value="WLGC"/>
    <property type="match status" value="1"/>
</dbReference>
<dbReference type="InterPro" id="IPR032675">
    <property type="entry name" value="LRR_dom_sf"/>
</dbReference>
<dbReference type="eggNOG" id="ENOG502RBDB">
    <property type="taxonomic scope" value="Eukaryota"/>
</dbReference>
<keyword evidence="1" id="KW-1133">Transmembrane helix</keyword>
<sequence length="810" mass="90713">MTKKCLCFGGLEMDTTNTIISGLLWVVDTSFTVPPPEQSPRRKHAKLMGKSFKTSNAMSVRFSPLPNASSRKIQRMNTQSVIVSAVKNNQIVPAISTTRQTEKASEKDQFLTLSFQEAFGVLGYPMLVTLAACISWTNCLICVTLLPNQVANWLMGTNGYDNGQFWLIIDTDPVMIKIGAVGLVVVNACYLYVVVKMLCWRNTVLNLQRATLRLEEQQRIDSASNSWVCTAGTRVKTQYVELTSFRGSKRKFWNVCLKVFNLTMQMTVLLELLEIGNPEALVYGYTALISLGSLAGAAKILIGKFSAMGEVIAGCVFDLFAAIIFPVLVLVYCYYNFQFDDAVFATYLEILPVGSFERSAAVFADPSEVALFRSAFDSLRIKSALDFILRVGINLSFCYRLKRIGDVLVVAHLRRAQAVRAKRIRRPRKQKPVPRVFAVFFIAFSVVVWMVTNQAITDSHAHCSHYAQCVVYAYRWKHDGVCPCRILIDVDRAPKTYDEWINPVDVYSTVQALALSGELRSLQLINRQLLELPSELQSCRHLSSLELIYTGIQKIPSWAKEFKYLQILHLEGKVGSQNLLSLPEDLFSDMPWLSTVHIGIHPELSRLPPLSGVPNLRSVTLAWLLELRTLPSFNHVSQLQSLVLGLLPHLEQLPDMAPLQSLQNFTISRPIQLCCNGFRGTCDLTDNYCVKNPSSSIPAAFCFNDTPFLGHAGTQQAFERFNASICQKLSSDLLVVPGGPTKQTIEVCDSKPFARCERPDGGIGICYNTRMQVLSCYGDENYIKLRRYQIQKDIGQKCDPALEGWLGCRD</sequence>
<dbReference type="EMBL" id="ANIZ01000633">
    <property type="protein sequence ID" value="ETI53759.1"/>
    <property type="molecule type" value="Genomic_DNA"/>
</dbReference>
<dbReference type="Gene3D" id="3.80.10.10">
    <property type="entry name" value="Ribonuclease Inhibitor"/>
    <property type="match status" value="1"/>
</dbReference>
<feature type="transmembrane region" description="Helical" evidence="1">
    <location>
        <begin position="432"/>
        <end position="451"/>
    </location>
</feature>
<name>V9FQM3_PHYNI</name>
<dbReference type="SUPFAM" id="SSF52058">
    <property type="entry name" value="L domain-like"/>
    <property type="match status" value="1"/>
</dbReference>
<feature type="domain" description="WLGC" evidence="2">
    <location>
        <begin position="743"/>
        <end position="809"/>
    </location>
</feature>
<feature type="transmembrane region" description="Helical" evidence="1">
    <location>
        <begin position="282"/>
        <end position="302"/>
    </location>
</feature>
<evidence type="ECO:0000259" key="2">
    <source>
        <dbReference type="Pfam" id="PF26605"/>
    </source>
</evidence>
<comment type="caution">
    <text evidence="3">The sequence shown here is derived from an EMBL/GenBank/DDBJ whole genome shotgun (WGS) entry which is preliminary data.</text>
</comment>
<dbReference type="AlphaFoldDB" id="V9FQM3"/>
<dbReference type="HOGENOM" id="CLU_015143_1_1_1"/>
<feature type="transmembrane region" description="Helical" evidence="1">
    <location>
        <begin position="311"/>
        <end position="337"/>
    </location>
</feature>
<evidence type="ECO:0000256" key="1">
    <source>
        <dbReference type="SAM" id="Phobius"/>
    </source>
</evidence>
<organism evidence="3 4">
    <name type="scientific">Phytophthora nicotianae P1569</name>
    <dbReference type="NCBI Taxonomy" id="1317065"/>
    <lineage>
        <taxon>Eukaryota</taxon>
        <taxon>Sar</taxon>
        <taxon>Stramenopiles</taxon>
        <taxon>Oomycota</taxon>
        <taxon>Peronosporomycetes</taxon>
        <taxon>Peronosporales</taxon>
        <taxon>Peronosporaceae</taxon>
        <taxon>Phytophthora</taxon>
    </lineage>
</organism>
<feature type="transmembrane region" description="Helical" evidence="1">
    <location>
        <begin position="121"/>
        <end position="146"/>
    </location>
</feature>
<reference evidence="3 4" key="1">
    <citation type="submission" date="2013-11" db="EMBL/GenBank/DDBJ databases">
        <title>The Genome Sequence of Phytophthora parasitica P1569.</title>
        <authorList>
            <consortium name="The Broad Institute Genomics Platform"/>
            <person name="Russ C."/>
            <person name="Tyler B."/>
            <person name="Panabieres F."/>
            <person name="Shan W."/>
            <person name="Tripathy S."/>
            <person name="Grunwald N."/>
            <person name="Machado M."/>
            <person name="Johnson C.S."/>
            <person name="Arredondo F."/>
            <person name="Hong C."/>
            <person name="Coffey M."/>
            <person name="Young S.K."/>
            <person name="Zeng Q."/>
            <person name="Gargeya S."/>
            <person name="Fitzgerald M."/>
            <person name="Abouelleil A."/>
            <person name="Alvarado L."/>
            <person name="Chapman S.B."/>
            <person name="Gainer-Dewar J."/>
            <person name="Goldberg J."/>
            <person name="Griggs A."/>
            <person name="Gujja S."/>
            <person name="Hansen M."/>
            <person name="Howarth C."/>
            <person name="Imamovic A."/>
            <person name="Ireland A."/>
            <person name="Larimer J."/>
            <person name="McCowan C."/>
            <person name="Murphy C."/>
            <person name="Pearson M."/>
            <person name="Poon T.W."/>
            <person name="Priest M."/>
            <person name="Roberts A."/>
            <person name="Saif S."/>
            <person name="Shea T."/>
            <person name="Sykes S."/>
            <person name="Wortman J."/>
            <person name="Nusbaum C."/>
            <person name="Birren B."/>
        </authorList>
    </citation>
    <scope>NUCLEOTIDE SEQUENCE [LARGE SCALE GENOMIC DNA]</scope>
    <source>
        <strain evidence="3 4">P1569</strain>
    </source>
</reference>
<keyword evidence="1" id="KW-0472">Membrane</keyword>
<proteinExistence type="predicted"/>
<dbReference type="OrthoDB" id="120183at2759"/>
<dbReference type="Proteomes" id="UP000018721">
    <property type="component" value="Unassembled WGS sequence"/>
</dbReference>
<evidence type="ECO:0000313" key="3">
    <source>
        <dbReference type="EMBL" id="ETI53759.1"/>
    </source>
</evidence>
<protein>
    <recommendedName>
        <fullName evidence="2">WLGC domain-containing protein</fullName>
    </recommendedName>
</protein>
<keyword evidence="4" id="KW-1185">Reference proteome</keyword>